<accession>A0A2G9XBX9</accession>
<evidence type="ECO:0000256" key="3">
    <source>
        <dbReference type="ARBA" id="ARBA00023274"/>
    </source>
</evidence>
<comment type="similarity">
    <text evidence="1 5">Belongs to the universal ribosomal protein uL24 family.</text>
</comment>
<dbReference type="InterPro" id="IPR008991">
    <property type="entry name" value="Translation_prot_SH3-like_sf"/>
</dbReference>
<keyword evidence="5" id="KW-0699">rRNA-binding</keyword>
<dbReference type="SUPFAM" id="SSF50104">
    <property type="entry name" value="Translation proteins SH3-like domain"/>
    <property type="match status" value="1"/>
</dbReference>
<evidence type="ECO:0000256" key="4">
    <source>
        <dbReference type="ARBA" id="ARBA00035206"/>
    </source>
</evidence>
<dbReference type="InterPro" id="IPR014722">
    <property type="entry name" value="Rib_uL2_dom2"/>
</dbReference>
<dbReference type="CDD" id="cd06089">
    <property type="entry name" value="KOW_RPL26"/>
    <property type="match status" value="1"/>
</dbReference>
<dbReference type="GO" id="GO:0019843">
    <property type="term" value="F:rRNA binding"/>
    <property type="evidence" value="ECO:0007669"/>
    <property type="project" value="UniProtKB-UniRule"/>
</dbReference>
<sequence length="100" mass="11270">MKIRKGDKVKIIYGKEKGKESVVDKAFPKLNSVIVADVNVVKRHLKKKGKNEGGIVEITKKIPVCRVKLICPKCSKPTRVGFFLSADKKLRQCKVCKEVF</sequence>
<reference evidence="7 8" key="1">
    <citation type="submission" date="2017-09" db="EMBL/GenBank/DDBJ databases">
        <title>Depth-based differentiation of microbial function through sediment-hosted aquifers and enrichment of novel symbionts in the deep terrestrial subsurface.</title>
        <authorList>
            <person name="Probst A.J."/>
            <person name="Ladd B."/>
            <person name="Jarett J.K."/>
            <person name="Geller-Mcgrath D.E."/>
            <person name="Sieber C.M."/>
            <person name="Emerson J.B."/>
            <person name="Anantharaman K."/>
            <person name="Thomas B.C."/>
            <person name="Malmstrom R."/>
            <person name="Stieglmeier M."/>
            <person name="Klingl A."/>
            <person name="Woyke T."/>
            <person name="Ryan C.M."/>
            <person name="Banfield J.F."/>
        </authorList>
    </citation>
    <scope>NUCLEOTIDE SEQUENCE [LARGE SCALE GENOMIC DNA]</scope>
    <source>
        <strain evidence="7">CG23_combo_of_CG06-09_8_20_14_all_40_14</strain>
    </source>
</reference>
<dbReference type="InterPro" id="IPR003256">
    <property type="entry name" value="Ribosomal_uL24"/>
</dbReference>
<keyword evidence="2 5" id="KW-0689">Ribosomal protein</keyword>
<feature type="domain" description="Large ribosomal subunit protein uL24 C-terminal" evidence="6">
    <location>
        <begin position="38"/>
        <end position="99"/>
    </location>
</feature>
<organism evidence="7 8">
    <name type="scientific">candidate division WWE3 bacterium CG23_combo_of_CG06-09_8_20_14_all_40_14</name>
    <dbReference type="NCBI Taxonomy" id="1975095"/>
    <lineage>
        <taxon>Bacteria</taxon>
        <taxon>Katanobacteria</taxon>
    </lineage>
</organism>
<dbReference type="HAMAP" id="MF_01326_B">
    <property type="entry name" value="Ribosomal_uL24_B"/>
    <property type="match status" value="1"/>
</dbReference>
<evidence type="ECO:0000259" key="6">
    <source>
        <dbReference type="Pfam" id="PF17136"/>
    </source>
</evidence>
<name>A0A2G9XBX9_UNCKA</name>
<protein>
    <recommendedName>
        <fullName evidence="4 5">Large ribosomal subunit protein uL24</fullName>
    </recommendedName>
</protein>
<dbReference type="InterPro" id="IPR041988">
    <property type="entry name" value="Ribosomal_uL24_KOW"/>
</dbReference>
<keyword evidence="3 5" id="KW-0687">Ribonucleoprotein</keyword>
<dbReference type="GO" id="GO:1990904">
    <property type="term" value="C:ribonucleoprotein complex"/>
    <property type="evidence" value="ECO:0007669"/>
    <property type="project" value="UniProtKB-KW"/>
</dbReference>
<gene>
    <name evidence="5 7" type="primary">rplX</name>
    <name evidence="7" type="ORF">COX53_02150</name>
</gene>
<evidence type="ECO:0000256" key="1">
    <source>
        <dbReference type="ARBA" id="ARBA00010618"/>
    </source>
</evidence>
<dbReference type="AlphaFoldDB" id="A0A2G9XBX9"/>
<comment type="function">
    <text evidence="5">One of the proteins that surrounds the polypeptide exit tunnel on the outside of the subunit.</text>
</comment>
<dbReference type="InterPro" id="IPR057264">
    <property type="entry name" value="Ribosomal_uL24_C"/>
</dbReference>
<comment type="caution">
    <text evidence="7">The sequence shown here is derived from an EMBL/GenBank/DDBJ whole genome shotgun (WGS) entry which is preliminary data.</text>
</comment>
<dbReference type="Proteomes" id="UP000231388">
    <property type="component" value="Unassembled WGS sequence"/>
</dbReference>
<dbReference type="GO" id="GO:0006412">
    <property type="term" value="P:translation"/>
    <property type="evidence" value="ECO:0007669"/>
    <property type="project" value="UniProtKB-UniRule"/>
</dbReference>
<proteinExistence type="inferred from homology"/>
<dbReference type="EMBL" id="PCQY01000027">
    <property type="protein sequence ID" value="PIP04498.1"/>
    <property type="molecule type" value="Genomic_DNA"/>
</dbReference>
<evidence type="ECO:0000256" key="5">
    <source>
        <dbReference type="HAMAP-Rule" id="MF_01326"/>
    </source>
</evidence>
<comment type="function">
    <text evidence="5">One of two assembly initiator proteins, it binds directly to the 5'-end of the 23S rRNA, where it nucleates assembly of the 50S subunit.</text>
</comment>
<evidence type="ECO:0000256" key="2">
    <source>
        <dbReference type="ARBA" id="ARBA00022980"/>
    </source>
</evidence>
<dbReference type="Pfam" id="PF17136">
    <property type="entry name" value="ribosomal_L24"/>
    <property type="match status" value="1"/>
</dbReference>
<evidence type="ECO:0000313" key="7">
    <source>
        <dbReference type="EMBL" id="PIP04498.1"/>
    </source>
</evidence>
<dbReference type="PANTHER" id="PTHR12903">
    <property type="entry name" value="MITOCHONDRIAL RIBOSOMAL PROTEIN L24"/>
    <property type="match status" value="1"/>
</dbReference>
<comment type="subunit">
    <text evidence="5">Part of the 50S ribosomal subunit.</text>
</comment>
<keyword evidence="5" id="KW-0694">RNA-binding</keyword>
<dbReference type="GO" id="GO:0005840">
    <property type="term" value="C:ribosome"/>
    <property type="evidence" value="ECO:0007669"/>
    <property type="project" value="UniProtKB-KW"/>
</dbReference>
<dbReference type="Gene3D" id="2.30.30.30">
    <property type="match status" value="1"/>
</dbReference>
<dbReference type="GO" id="GO:0003735">
    <property type="term" value="F:structural constituent of ribosome"/>
    <property type="evidence" value="ECO:0007669"/>
    <property type="project" value="InterPro"/>
</dbReference>
<dbReference type="NCBIfam" id="TIGR01079">
    <property type="entry name" value="rplX_bact"/>
    <property type="match status" value="1"/>
</dbReference>
<evidence type="ECO:0000313" key="8">
    <source>
        <dbReference type="Proteomes" id="UP000231388"/>
    </source>
</evidence>